<dbReference type="PANTHER" id="PTHR11439">
    <property type="entry name" value="GAG-POL-RELATED RETROTRANSPOSON"/>
    <property type="match status" value="1"/>
</dbReference>
<dbReference type="InterPro" id="IPR013103">
    <property type="entry name" value="RVT_2"/>
</dbReference>
<evidence type="ECO:0000313" key="4">
    <source>
        <dbReference type="EMBL" id="KAA0036574.1"/>
    </source>
</evidence>
<feature type="domain" description="Integrase catalytic" evidence="3">
    <location>
        <begin position="508"/>
        <end position="674"/>
    </location>
</feature>
<feature type="compositionally biased region" description="Basic and acidic residues" evidence="2">
    <location>
        <begin position="805"/>
        <end position="817"/>
    </location>
</feature>
<dbReference type="InterPro" id="IPR001878">
    <property type="entry name" value="Znf_CCHC"/>
</dbReference>
<dbReference type="SUPFAM" id="SSF57756">
    <property type="entry name" value="Retrovirus zinc finger-like domains"/>
    <property type="match status" value="1"/>
</dbReference>
<organism evidence="4 5">
    <name type="scientific">Cucumis melo var. makuwa</name>
    <name type="common">Oriental melon</name>
    <dbReference type="NCBI Taxonomy" id="1194695"/>
    <lineage>
        <taxon>Eukaryota</taxon>
        <taxon>Viridiplantae</taxon>
        <taxon>Streptophyta</taxon>
        <taxon>Embryophyta</taxon>
        <taxon>Tracheophyta</taxon>
        <taxon>Spermatophyta</taxon>
        <taxon>Magnoliopsida</taxon>
        <taxon>eudicotyledons</taxon>
        <taxon>Gunneridae</taxon>
        <taxon>Pentapetalae</taxon>
        <taxon>rosids</taxon>
        <taxon>fabids</taxon>
        <taxon>Cucurbitales</taxon>
        <taxon>Cucurbitaceae</taxon>
        <taxon>Benincaseae</taxon>
        <taxon>Cucumis</taxon>
    </lineage>
</organism>
<dbReference type="GO" id="GO:0004190">
    <property type="term" value="F:aspartic-type endopeptidase activity"/>
    <property type="evidence" value="ECO:0007669"/>
    <property type="project" value="UniProtKB-KW"/>
</dbReference>
<dbReference type="Proteomes" id="UP000321393">
    <property type="component" value="Unassembled WGS sequence"/>
</dbReference>
<dbReference type="PANTHER" id="PTHR11439:SF461">
    <property type="entry name" value="OS10G0432200 PROTEIN"/>
    <property type="match status" value="1"/>
</dbReference>
<dbReference type="InterPro" id="IPR057670">
    <property type="entry name" value="SH3_retrovirus"/>
</dbReference>
<dbReference type="Pfam" id="PF00665">
    <property type="entry name" value="rve"/>
    <property type="match status" value="1"/>
</dbReference>
<dbReference type="Pfam" id="PF25597">
    <property type="entry name" value="SH3_retrovirus"/>
    <property type="match status" value="1"/>
</dbReference>
<dbReference type="OrthoDB" id="414945at2759"/>
<feature type="compositionally biased region" description="Low complexity" evidence="2">
    <location>
        <begin position="782"/>
        <end position="793"/>
    </location>
</feature>
<evidence type="ECO:0000313" key="5">
    <source>
        <dbReference type="Proteomes" id="UP000321393"/>
    </source>
</evidence>
<keyword evidence="1" id="KW-0645">Protease</keyword>
<dbReference type="SUPFAM" id="SSF56672">
    <property type="entry name" value="DNA/RNA polymerases"/>
    <property type="match status" value="1"/>
</dbReference>
<comment type="caution">
    <text evidence="4">The sequence shown here is derived from an EMBL/GenBank/DDBJ whole genome shotgun (WGS) entry which is preliminary data.</text>
</comment>
<dbReference type="GO" id="GO:0003676">
    <property type="term" value="F:nucleic acid binding"/>
    <property type="evidence" value="ECO:0007669"/>
    <property type="project" value="InterPro"/>
</dbReference>
<dbReference type="InterPro" id="IPR036397">
    <property type="entry name" value="RNaseH_sf"/>
</dbReference>
<keyword evidence="1" id="KW-0064">Aspartyl protease</keyword>
<evidence type="ECO:0000256" key="2">
    <source>
        <dbReference type="SAM" id="MobiDB-lite"/>
    </source>
</evidence>
<dbReference type="Gene3D" id="4.10.60.10">
    <property type="entry name" value="Zinc finger, CCHC-type"/>
    <property type="match status" value="1"/>
</dbReference>
<feature type="region of interest" description="Disordered" evidence="2">
    <location>
        <begin position="763"/>
        <end position="817"/>
    </location>
</feature>
<accession>A0A5A7SZ66</accession>
<dbReference type="Pfam" id="PF22936">
    <property type="entry name" value="Pol_BBD"/>
    <property type="match status" value="1"/>
</dbReference>
<dbReference type="SMART" id="SM00343">
    <property type="entry name" value="ZnF_C2HC"/>
    <property type="match status" value="2"/>
</dbReference>
<protein>
    <submittedName>
        <fullName evidence="4">Retrovirus-related Pol polyprotein from transposon TNT 1-94</fullName>
    </submittedName>
</protein>
<feature type="compositionally biased region" description="Polar residues" evidence="2">
    <location>
        <begin position="772"/>
        <end position="781"/>
    </location>
</feature>
<dbReference type="EMBL" id="SSTE01019582">
    <property type="protein sequence ID" value="KAA0036574.1"/>
    <property type="molecule type" value="Genomic_DNA"/>
</dbReference>
<dbReference type="SUPFAM" id="SSF53098">
    <property type="entry name" value="Ribonuclease H-like"/>
    <property type="match status" value="1"/>
</dbReference>
<evidence type="ECO:0000259" key="3">
    <source>
        <dbReference type="PROSITE" id="PS50994"/>
    </source>
</evidence>
<gene>
    <name evidence="4" type="ORF">E6C27_scaffold191G00840</name>
</gene>
<dbReference type="GO" id="GO:0015074">
    <property type="term" value="P:DNA integration"/>
    <property type="evidence" value="ECO:0007669"/>
    <property type="project" value="InterPro"/>
</dbReference>
<dbReference type="InterPro" id="IPR043502">
    <property type="entry name" value="DNA/RNA_pol_sf"/>
</dbReference>
<dbReference type="Gene3D" id="3.30.420.10">
    <property type="entry name" value="Ribonuclease H-like superfamily/Ribonuclease H"/>
    <property type="match status" value="1"/>
</dbReference>
<dbReference type="Pfam" id="PF07727">
    <property type="entry name" value="RVT_2"/>
    <property type="match status" value="1"/>
</dbReference>
<proteinExistence type="predicted"/>
<dbReference type="InterPro" id="IPR025724">
    <property type="entry name" value="GAG-pre-integrase_dom"/>
</dbReference>
<dbReference type="CDD" id="cd09272">
    <property type="entry name" value="RNase_HI_RT_Ty1"/>
    <property type="match status" value="1"/>
</dbReference>
<evidence type="ECO:0000256" key="1">
    <source>
        <dbReference type="ARBA" id="ARBA00022750"/>
    </source>
</evidence>
<dbReference type="Pfam" id="PF14223">
    <property type="entry name" value="Retrotran_gag_2"/>
    <property type="match status" value="1"/>
</dbReference>
<sequence>MEKNDVARPISTILDGTNYITWAHQMRSFLIGRKLWRIVTGDITKPVKPIVHETSAEDIQYIERLEDWDSKNHQIITWLGNTSIPAIHTQFDAFDSAKELWDFLYTRFQSIGLAHYYQLHSTLVSLNQEMGQSVNEYLATLQPIWTQLDQAKISPDHIRLIKVLMGLRPEYEPVRAALLHRNPLPSLDAAVQEILFEEKRLGIVSSLHSDVALATTHLRQANETIFCKNCKLHGHKFANCPTIECRYCHKRGHILDNCPTRPPRPPGHSHKPKFSHKAGSSSVVAAATSDITEPSSLQLTDLHDLLKQVISSQSTALAVTPGTSWLLDSACCNHMTSDISLLSSHIPVQSLPPIHSADGNSMSISHIGTVNTPTIKLSNTYHVPNLTFNLASVGQLCDLGLTIIFSSHGCQVQDSQTGQVIGTGRKVGRLFELTSLQHSPVFPAISAPVTDNTLFQWHLRLGHASSNKLRSLTSTGLLNNVSQFNTFDCLHCKMAKQPALSFPKSASLCDKPFGLIHSDIWGPAPCPTVNGYRYFVLFIDDYSRFTWIYFLRNRSSLYQIYVDFANMIQTQFSSKIKILRTDNAMEYKDSRFLSFLAQQGTLIQRSCPHTSQQNGRAERKHRHILDSVRAQLLSGSCPEKFWGEAALTSVYVINRLPSQVIHNISPFERLYGTPPTYSHLKVFGCACFVLLHSHEHTKLEPRARLCCFLGYGTEHKGFRCWDPISQRLRISRHVTFWEHRMFSSLSSFHASLSSPHSFFTDPSTPLFPTPDSPSNTTSCPPLTSELTESHTTSALPELPSVPCEEPEHAPVRRSTRVRETPSHLKEYHCFSTIMSLVEPSSYKEASTNPLWQQAMDNELQALAKTHTWDYVDLPPGKKPIGCKWIFKIKTHSDGSIERYKARLVAKGYSQEYGIDYEETFAPVARMTSVRSLLAIAAAKQWPLLQMDVKNAFLNGTLSEEVYMKPPPGTTPPPQKVCLLRRALYGLKQAPRAWFATFSSTITQLGFTSSSHDSALFTRQTPNGIVLLLLYVDDMIITGDDPQAISDLQCYLGKHFEMKDLGNLNYFLGLEISSSSSGYYLSQAKYASDLLNRSGITDSATFSTPLDPNVRLTPFDGVPLEDPTLYRQLVGSLIYLTVTRPDIAYAVHIVSQFMAAPRTIHFTAVLRILRYIKGTLGHGLQFSSQSSLVLSGFSDADWAGDPTDRRSTTGYCFYLGDALISWRSKKQSVVSRSSTESEYRALADATSELIWLRWLLTDMGAPQTSPTILHCDNHSAIQIAHNDVFHERTKHIENDCHFVRHHLQSNTLHLQPISTTDQPADIFTKALHSPRFTQLIHKLKVVSTLPS</sequence>
<dbReference type="InterPro" id="IPR054722">
    <property type="entry name" value="PolX-like_BBD"/>
</dbReference>
<dbReference type="Pfam" id="PF13976">
    <property type="entry name" value="gag_pre-integrs"/>
    <property type="match status" value="1"/>
</dbReference>
<dbReference type="GO" id="GO:0008270">
    <property type="term" value="F:zinc ion binding"/>
    <property type="evidence" value="ECO:0007669"/>
    <property type="project" value="InterPro"/>
</dbReference>
<dbReference type="InterPro" id="IPR036875">
    <property type="entry name" value="Znf_CCHC_sf"/>
</dbReference>
<dbReference type="InterPro" id="IPR001584">
    <property type="entry name" value="Integrase_cat-core"/>
</dbReference>
<keyword evidence="1" id="KW-0378">Hydrolase</keyword>
<dbReference type="PROSITE" id="PS50994">
    <property type="entry name" value="INTEGRASE"/>
    <property type="match status" value="1"/>
</dbReference>
<reference evidence="4 5" key="1">
    <citation type="submission" date="2019-08" db="EMBL/GenBank/DDBJ databases">
        <title>Draft genome sequences of two oriental melons (Cucumis melo L. var makuwa).</title>
        <authorList>
            <person name="Kwon S.-Y."/>
        </authorList>
    </citation>
    <scope>NUCLEOTIDE SEQUENCE [LARGE SCALE GENOMIC DNA]</scope>
    <source>
        <strain evidence="5">cv. SW 3</strain>
        <tissue evidence="4">Leaf</tissue>
    </source>
</reference>
<dbReference type="InterPro" id="IPR012337">
    <property type="entry name" value="RNaseH-like_sf"/>
</dbReference>
<name>A0A5A7SZ66_CUCMM</name>